<feature type="domain" description="ABC transporter" evidence="4">
    <location>
        <begin position="5"/>
        <end position="238"/>
    </location>
</feature>
<keyword evidence="6" id="KW-1185">Reference proteome</keyword>
<keyword evidence="2" id="KW-0547">Nucleotide-binding</keyword>
<dbReference type="InterPro" id="IPR027417">
    <property type="entry name" value="P-loop_NTPase"/>
</dbReference>
<accession>A0A423PGH7</accession>
<evidence type="ECO:0000313" key="6">
    <source>
        <dbReference type="Proteomes" id="UP000283993"/>
    </source>
</evidence>
<evidence type="ECO:0000256" key="3">
    <source>
        <dbReference type="ARBA" id="ARBA00022840"/>
    </source>
</evidence>
<dbReference type="CDD" id="cd03219">
    <property type="entry name" value="ABC_Mj1267_LivG_branched"/>
    <property type="match status" value="1"/>
</dbReference>
<organism evidence="5 6">
    <name type="scientific">Salinisphaera orenii MK-B5</name>
    <dbReference type="NCBI Taxonomy" id="856730"/>
    <lineage>
        <taxon>Bacteria</taxon>
        <taxon>Pseudomonadati</taxon>
        <taxon>Pseudomonadota</taxon>
        <taxon>Gammaproteobacteria</taxon>
        <taxon>Salinisphaerales</taxon>
        <taxon>Salinisphaeraceae</taxon>
        <taxon>Salinisphaera</taxon>
    </lineage>
</organism>
<dbReference type="PANTHER" id="PTHR45772">
    <property type="entry name" value="CONSERVED COMPONENT OF ABC TRANSPORTER FOR NATURAL AMINO ACIDS-RELATED"/>
    <property type="match status" value="1"/>
</dbReference>
<evidence type="ECO:0000256" key="1">
    <source>
        <dbReference type="ARBA" id="ARBA00022448"/>
    </source>
</evidence>
<name>A0A423PGH7_9GAMM</name>
<dbReference type="SUPFAM" id="SSF52540">
    <property type="entry name" value="P-loop containing nucleoside triphosphate hydrolases"/>
    <property type="match status" value="1"/>
</dbReference>
<dbReference type="AlphaFoldDB" id="A0A423PGH7"/>
<evidence type="ECO:0000313" key="5">
    <source>
        <dbReference type="EMBL" id="ROO24697.1"/>
    </source>
</evidence>
<dbReference type="InterPro" id="IPR003593">
    <property type="entry name" value="AAA+_ATPase"/>
</dbReference>
<dbReference type="Proteomes" id="UP000283993">
    <property type="component" value="Unassembled WGS sequence"/>
</dbReference>
<dbReference type="Pfam" id="PF00005">
    <property type="entry name" value="ABC_tran"/>
    <property type="match status" value="1"/>
</dbReference>
<comment type="caution">
    <text evidence="5">The sequence shown here is derived from an EMBL/GenBank/DDBJ whole genome shotgun (WGS) entry which is preliminary data.</text>
</comment>
<protein>
    <submittedName>
        <fullName evidence="5">Branched-chain amino acid ABC transporter ATP-binding protein</fullName>
    </submittedName>
</protein>
<dbReference type="PROSITE" id="PS50893">
    <property type="entry name" value="ABC_TRANSPORTER_2"/>
    <property type="match status" value="1"/>
</dbReference>
<dbReference type="Gene3D" id="3.40.50.300">
    <property type="entry name" value="P-loop containing nucleotide triphosphate hydrolases"/>
    <property type="match status" value="1"/>
</dbReference>
<dbReference type="RefSeq" id="WP_123632077.1">
    <property type="nucleotide sequence ID" value="NZ_AYKH01000041.1"/>
</dbReference>
<dbReference type="InterPro" id="IPR032823">
    <property type="entry name" value="BCA_ABC_TP_C"/>
</dbReference>
<dbReference type="SMART" id="SM00382">
    <property type="entry name" value="AAA"/>
    <property type="match status" value="1"/>
</dbReference>
<reference evidence="5 6" key="1">
    <citation type="submission" date="2013-10" db="EMBL/GenBank/DDBJ databases">
        <title>Salinisphaera orenii MK-B5 Genome Sequencing.</title>
        <authorList>
            <person name="Lai Q."/>
            <person name="Li C."/>
            <person name="Shao Z."/>
        </authorList>
    </citation>
    <scope>NUCLEOTIDE SEQUENCE [LARGE SCALE GENOMIC DNA]</scope>
    <source>
        <strain evidence="5 6">MK-B5</strain>
    </source>
</reference>
<dbReference type="Pfam" id="PF12399">
    <property type="entry name" value="BCA_ABC_TP_C"/>
    <property type="match status" value="1"/>
</dbReference>
<sequence length="240" mass="25700">MSALLQTQGLGKTFRGLAANADIDFAIEPRSIHCVIGPNGAGKTTFLSMISGHLAPSSGRIFYNNADITRLATVARARSGIARKFQTPSVFHGLTTRTNIELAALRGSGSRGERRARIDEVLETIGLSAQAQRLAAHLSHGQRQWLEIGMLLAMQAKVLLLDEPAAGMTAGETAATGALLQKLVAERGLAIIVIEHNMDFIRDLDAEITVLHLGRVIANGRFDEIAADPRVADVYLGQQA</sequence>
<evidence type="ECO:0000256" key="2">
    <source>
        <dbReference type="ARBA" id="ARBA00022741"/>
    </source>
</evidence>
<dbReference type="GO" id="GO:0005524">
    <property type="term" value="F:ATP binding"/>
    <property type="evidence" value="ECO:0007669"/>
    <property type="project" value="UniProtKB-KW"/>
</dbReference>
<dbReference type="InterPro" id="IPR003439">
    <property type="entry name" value="ABC_transporter-like_ATP-bd"/>
</dbReference>
<dbReference type="GO" id="GO:0016887">
    <property type="term" value="F:ATP hydrolysis activity"/>
    <property type="evidence" value="ECO:0007669"/>
    <property type="project" value="InterPro"/>
</dbReference>
<dbReference type="PANTHER" id="PTHR45772:SF8">
    <property type="entry name" value="HIGH-AFFINITY BRANCHED-CHAIN AMINO ACID TRANSPORT ATP-BINDING PROTEIN"/>
    <property type="match status" value="1"/>
</dbReference>
<proteinExistence type="predicted"/>
<dbReference type="GO" id="GO:0005886">
    <property type="term" value="C:plasma membrane"/>
    <property type="evidence" value="ECO:0007669"/>
    <property type="project" value="TreeGrafter"/>
</dbReference>
<evidence type="ECO:0000259" key="4">
    <source>
        <dbReference type="PROSITE" id="PS50893"/>
    </source>
</evidence>
<keyword evidence="1" id="KW-0813">Transport</keyword>
<gene>
    <name evidence="5" type="ORF">SAOR_14365</name>
</gene>
<dbReference type="InterPro" id="IPR051120">
    <property type="entry name" value="ABC_AA/LPS_Transport"/>
</dbReference>
<keyword evidence="3 5" id="KW-0067">ATP-binding</keyword>
<dbReference type="EMBL" id="AYKH01000041">
    <property type="protein sequence ID" value="ROO24697.1"/>
    <property type="molecule type" value="Genomic_DNA"/>
</dbReference>